<comment type="caution">
    <text evidence="6">The sequence shown here is derived from an EMBL/GenBank/DDBJ whole genome shotgun (WGS) entry which is preliminary data.</text>
</comment>
<evidence type="ECO:0000256" key="1">
    <source>
        <dbReference type="ARBA" id="ARBA00000971"/>
    </source>
</evidence>
<reference evidence="6 7" key="1">
    <citation type="submission" date="2013-11" db="EMBL/GenBank/DDBJ databases">
        <title>The Genome Sequence of Phytophthora parasitica P1976.</title>
        <authorList>
            <consortium name="The Broad Institute Genomics Platform"/>
            <person name="Russ C."/>
            <person name="Tyler B."/>
            <person name="Panabieres F."/>
            <person name="Shan W."/>
            <person name="Tripathy S."/>
            <person name="Grunwald N."/>
            <person name="Machado M."/>
            <person name="Johnson C.S."/>
            <person name="Walker B."/>
            <person name="Young S."/>
            <person name="Zeng Q."/>
            <person name="Gargeya S."/>
            <person name="Fitzgerald M."/>
            <person name="Haas B."/>
            <person name="Abouelleil A."/>
            <person name="Allen A.W."/>
            <person name="Alvarado L."/>
            <person name="Arachchi H.M."/>
            <person name="Berlin A.M."/>
            <person name="Chapman S.B."/>
            <person name="Gainer-Dewar J."/>
            <person name="Goldberg J."/>
            <person name="Griggs A."/>
            <person name="Gujja S."/>
            <person name="Hansen M."/>
            <person name="Howarth C."/>
            <person name="Imamovic A."/>
            <person name="Ireland A."/>
            <person name="Larimer J."/>
            <person name="McCowan C."/>
            <person name="Murphy C."/>
            <person name="Pearson M."/>
            <person name="Poon T.W."/>
            <person name="Priest M."/>
            <person name="Roberts A."/>
            <person name="Saif S."/>
            <person name="Shea T."/>
            <person name="Sisk P."/>
            <person name="Sykes S."/>
            <person name="Wortman J."/>
            <person name="Nusbaum C."/>
            <person name="Birren B."/>
        </authorList>
    </citation>
    <scope>NUCLEOTIDE SEQUENCE [LARGE SCALE GENOMIC DNA]</scope>
    <source>
        <strain evidence="6 7">P1976</strain>
    </source>
</reference>
<feature type="repeat" description="TPR" evidence="5">
    <location>
        <begin position="247"/>
        <end position="280"/>
    </location>
</feature>
<accession>A0A080ZFL5</accession>
<gene>
    <name evidence="6" type="ORF">F444_17254</name>
</gene>
<keyword evidence="5" id="KW-0802">TPR repeat</keyword>
<dbReference type="InterPro" id="IPR050754">
    <property type="entry name" value="FKBP4/5/8-like"/>
</dbReference>
<proteinExistence type="predicted"/>
<dbReference type="InterPro" id="IPR019734">
    <property type="entry name" value="TPR_rpt"/>
</dbReference>
<comment type="catalytic activity">
    <reaction evidence="1">
        <text>[protein]-peptidylproline (omega=180) = [protein]-peptidylproline (omega=0)</text>
        <dbReference type="Rhea" id="RHEA:16237"/>
        <dbReference type="Rhea" id="RHEA-COMP:10747"/>
        <dbReference type="Rhea" id="RHEA-COMP:10748"/>
        <dbReference type="ChEBI" id="CHEBI:83833"/>
        <dbReference type="ChEBI" id="CHEBI:83834"/>
        <dbReference type="EC" id="5.2.1.8"/>
    </reaction>
</comment>
<dbReference type="PANTHER" id="PTHR46512">
    <property type="entry name" value="PEPTIDYLPROLYL ISOMERASE"/>
    <property type="match status" value="1"/>
</dbReference>
<dbReference type="AlphaFoldDB" id="A0A080ZFL5"/>
<organism evidence="6 7">
    <name type="scientific">Phytophthora nicotianae P1976</name>
    <dbReference type="NCBI Taxonomy" id="1317066"/>
    <lineage>
        <taxon>Eukaryota</taxon>
        <taxon>Sar</taxon>
        <taxon>Stramenopiles</taxon>
        <taxon>Oomycota</taxon>
        <taxon>Peronosporomycetes</taxon>
        <taxon>Peronosporales</taxon>
        <taxon>Peronosporaceae</taxon>
        <taxon>Phytophthora</taxon>
    </lineage>
</organism>
<keyword evidence="3" id="KW-0697">Rotamase</keyword>
<dbReference type="PROSITE" id="PS50005">
    <property type="entry name" value="TPR"/>
    <property type="match status" value="1"/>
</dbReference>
<sequence length="311" mass="34741">MPIDRGAGRVHWALYSDAKCSDAACVLNGILPVDQVRLSQPHMLQISPDSVSNSTSIRLDTIGIQLASALQQRIESLLERQQDGNGKTNNPTMNVSDDAFPVAVENLTLGSKAAELALDSKASLYCKLQLEGEVEERQEADWFSWKLTRASEYRVRGNESFKQENYGTATRLYKRALTWLEPPVSRSDATVDVKIEYSEEELQQVNTIAVACYANMATCYSKLDGDGDVDRCISAASSALKLDDTHVKARYRRSQAYIAYREFDLAVADLTKLRDLEPDNKLFRSALTRAQAAKTQLRKKQQSAFANLFDK</sequence>
<dbReference type="Gene3D" id="1.25.40.10">
    <property type="entry name" value="Tetratricopeptide repeat domain"/>
    <property type="match status" value="1"/>
</dbReference>
<dbReference type="InterPro" id="IPR011990">
    <property type="entry name" value="TPR-like_helical_dom_sf"/>
</dbReference>
<dbReference type="EMBL" id="ANJA01003188">
    <property type="protein sequence ID" value="ETO65426.1"/>
    <property type="molecule type" value="Genomic_DNA"/>
</dbReference>
<dbReference type="EC" id="5.2.1.8" evidence="2"/>
<dbReference type="PANTHER" id="PTHR46512:SF9">
    <property type="entry name" value="PEPTIDYLPROLYL ISOMERASE"/>
    <property type="match status" value="1"/>
</dbReference>
<evidence type="ECO:0000256" key="2">
    <source>
        <dbReference type="ARBA" id="ARBA00013194"/>
    </source>
</evidence>
<evidence type="ECO:0000256" key="3">
    <source>
        <dbReference type="ARBA" id="ARBA00023110"/>
    </source>
</evidence>
<dbReference type="GO" id="GO:0003755">
    <property type="term" value="F:peptidyl-prolyl cis-trans isomerase activity"/>
    <property type="evidence" value="ECO:0007669"/>
    <property type="project" value="UniProtKB-EC"/>
</dbReference>
<evidence type="ECO:0000313" key="6">
    <source>
        <dbReference type="EMBL" id="ETO65426.1"/>
    </source>
</evidence>
<name>A0A080ZFL5_PHYNI</name>
<evidence type="ECO:0000256" key="5">
    <source>
        <dbReference type="PROSITE-ProRule" id="PRU00339"/>
    </source>
</evidence>
<evidence type="ECO:0000313" key="7">
    <source>
        <dbReference type="Proteomes" id="UP000028582"/>
    </source>
</evidence>
<dbReference type="SUPFAM" id="SSF48452">
    <property type="entry name" value="TPR-like"/>
    <property type="match status" value="1"/>
</dbReference>
<dbReference type="Proteomes" id="UP000028582">
    <property type="component" value="Unassembled WGS sequence"/>
</dbReference>
<evidence type="ECO:0000256" key="4">
    <source>
        <dbReference type="ARBA" id="ARBA00023235"/>
    </source>
</evidence>
<dbReference type="SMART" id="SM00028">
    <property type="entry name" value="TPR"/>
    <property type="match status" value="3"/>
</dbReference>
<dbReference type="OrthoDB" id="72596at2759"/>
<keyword evidence="4" id="KW-0413">Isomerase</keyword>
<protein>
    <recommendedName>
        <fullName evidence="2">peptidylprolyl isomerase</fullName>
        <ecNumber evidence="2">5.2.1.8</ecNumber>
    </recommendedName>
</protein>